<dbReference type="AlphaFoldDB" id="A0A1J4NSH0"/>
<sequence>MTALGDLAGVDERTVLVLGQDLRIEDGHTFAVRGEAVAYLDGLPEQAAALQTAALGLIGDGGRVSPNAFTARCARTLTDPGVTGANPNAIFTAMTALNQLHELGLRPESPTADAPWSRPATT</sequence>
<keyword evidence="2" id="KW-1185">Reference proteome</keyword>
<accession>A0A1J4NSH0</accession>
<dbReference type="RefSeq" id="WP_046587976.1">
    <property type="nucleotide sequence ID" value="NZ_LAVA02000058.1"/>
</dbReference>
<evidence type="ECO:0000313" key="1">
    <source>
        <dbReference type="EMBL" id="OIJ65283.1"/>
    </source>
</evidence>
<comment type="caution">
    <text evidence="1">The sequence shown here is derived from an EMBL/GenBank/DDBJ whole genome shotgun (WGS) entry which is preliminary data.</text>
</comment>
<name>A0A1J4NSH0_9ACTN</name>
<organism evidence="1 2">
    <name type="scientific">Streptomyces mangrovisoli</name>
    <dbReference type="NCBI Taxonomy" id="1428628"/>
    <lineage>
        <taxon>Bacteria</taxon>
        <taxon>Bacillati</taxon>
        <taxon>Actinomycetota</taxon>
        <taxon>Actinomycetes</taxon>
        <taxon>Kitasatosporales</taxon>
        <taxon>Streptomycetaceae</taxon>
        <taxon>Streptomyces</taxon>
    </lineage>
</organism>
<proteinExistence type="predicted"/>
<protein>
    <submittedName>
        <fullName evidence="1">Uncharacterized protein</fullName>
    </submittedName>
</protein>
<dbReference type="EMBL" id="LAVA02000058">
    <property type="protein sequence ID" value="OIJ65283.1"/>
    <property type="molecule type" value="Genomic_DNA"/>
</dbReference>
<gene>
    <name evidence="1" type="ORF">WN71_023640</name>
</gene>
<dbReference type="Proteomes" id="UP000034196">
    <property type="component" value="Unassembled WGS sequence"/>
</dbReference>
<evidence type="ECO:0000313" key="2">
    <source>
        <dbReference type="Proteomes" id="UP000034196"/>
    </source>
</evidence>
<reference evidence="1" key="1">
    <citation type="submission" date="2016-10" db="EMBL/GenBank/DDBJ databases">
        <title>Genome sequence of Streptomyces mangrovisoli MUSC 149.</title>
        <authorList>
            <person name="Lee L.-H."/>
            <person name="Ser H.-L."/>
        </authorList>
    </citation>
    <scope>NUCLEOTIDE SEQUENCE [LARGE SCALE GENOMIC DNA]</scope>
    <source>
        <strain evidence="1">MUSC 149</strain>
    </source>
</reference>
<dbReference type="STRING" id="1428628.WN71_023640"/>
<dbReference type="OrthoDB" id="4071241at2"/>